<dbReference type="Pfam" id="PF02493">
    <property type="entry name" value="MORN"/>
    <property type="match status" value="3"/>
</dbReference>
<dbReference type="GO" id="GO:0046983">
    <property type="term" value="F:protein dimerization activity"/>
    <property type="evidence" value="ECO:0007669"/>
    <property type="project" value="InterPro"/>
</dbReference>
<dbReference type="SUPFAM" id="SSF82185">
    <property type="entry name" value="Histone H3 K4-specific methyltransferase SET7/9 N-terminal domain"/>
    <property type="match status" value="1"/>
</dbReference>
<dbReference type="AlphaFoldDB" id="A0A0M0JRH2"/>
<keyword evidence="8" id="KW-1185">Reference proteome</keyword>
<dbReference type="InterPro" id="IPR036643">
    <property type="entry name" value="RNApol_insert_sf"/>
</dbReference>
<dbReference type="Proteomes" id="UP000037460">
    <property type="component" value="Unassembled WGS sequence"/>
</dbReference>
<sequence>MGWFFTDSKAEPQAPPSKKRASVQLSEHKALPLLVALDKPLVDALRSSAVKLIDADRIRDGTIPKIMRRQDLERLERERGVQLFLSAERSIKVHGSYEREIASMTYGWDTADGDDPTGEYLAAVRRYLLSALGEHVKGVFWDCPCLPQEPRSASEEAVFDEALDVMALTYASVLSTTVIRHARVPARPASLDGVVVVYGAAVTEQDVRSGLANHGALASVSRDEKVDRWRARFQSHAEAERAVARDQSIVNGATRLQTLHVPRPYGARGWCCEETGVATEGVAQSAYFPKLKAILDRLPPKLVDIDGAVPEVAREQYGGSEVRASRIERVRSSIRSAAFSSEADRATVVRLFDDYITKIGNTMVYSGEGVAGEYVGERNAAGQREGRGKYVFADGDVYEGEWKANKQEGRGISRYASGGVYEGDFKAGEKDGQGTYLYASGDIECTSFSAPKPSQNVRDPPANIAGPSARPPTMPPDLCYGSGGSAVLPFPRDPTVTVTEVTEDYIKFTLSKTDASIANSLRRAMMAEVPTMAIDKVEFIHNSTVLHDDFIAHRLGMVPLTSERAGWNTEAIGSAVQDFQYNRDCTCMGHCPNCTVNFEINVKCMGEERKVTTKDLKPELEDDSRCQVACDDILLCKLRKGQHLRLKAAAQKGIGKEHAKWSPVCTACFRYEPLHASAHHGAFSSPQVCTACFRYEPEVSLNQKVYATLSLDQRTLFVETCSDKKMKPLSDKDRLERPWLSECVENDEAVACMICKDCMEQAREYPNLCRIGEKRALFHFTVESTGSLRPEEIVRRGVEVLKRKIADVRACMRTAADELEQQGMHM</sequence>
<feature type="domain" description="DNA-directed RNA polymerase RpoA/D/Rpb3-type" evidence="6">
    <location>
        <begin position="505"/>
        <end position="811"/>
    </location>
</feature>
<evidence type="ECO:0000256" key="2">
    <source>
        <dbReference type="ARBA" id="ARBA00022737"/>
    </source>
</evidence>
<evidence type="ECO:0000256" key="3">
    <source>
        <dbReference type="ARBA" id="ARBA00023163"/>
    </source>
</evidence>
<dbReference type="EMBL" id="JWZX01002449">
    <property type="protein sequence ID" value="KOO29199.1"/>
    <property type="molecule type" value="Genomic_DNA"/>
</dbReference>
<evidence type="ECO:0000259" key="6">
    <source>
        <dbReference type="SMART" id="SM00662"/>
    </source>
</evidence>
<evidence type="ECO:0000256" key="1">
    <source>
        <dbReference type="ARBA" id="ARBA00022478"/>
    </source>
</evidence>
<dbReference type="InterPro" id="IPR022842">
    <property type="entry name" value="RNAP_Rpo3/Rpb3/RPAC1"/>
</dbReference>
<dbReference type="GO" id="GO:0005665">
    <property type="term" value="C:RNA polymerase II, core complex"/>
    <property type="evidence" value="ECO:0007669"/>
    <property type="project" value="TreeGrafter"/>
</dbReference>
<keyword evidence="1" id="KW-0240">DNA-directed RNA polymerase</keyword>
<dbReference type="PANTHER" id="PTHR11800">
    <property type="entry name" value="DNA-DIRECTED RNA POLYMERASE"/>
    <property type="match status" value="1"/>
</dbReference>
<dbReference type="Pfam" id="PF01000">
    <property type="entry name" value="RNA_pol_A_bac"/>
    <property type="match status" value="1"/>
</dbReference>
<dbReference type="NCBIfam" id="NF001988">
    <property type="entry name" value="PRK00783.1"/>
    <property type="match status" value="1"/>
</dbReference>
<dbReference type="SUPFAM" id="SSF56553">
    <property type="entry name" value="Insert subdomain of RNA polymerase alpha subunit"/>
    <property type="match status" value="1"/>
</dbReference>
<protein>
    <submittedName>
        <fullName evidence="7">RNA polymerase ii core subunit</fullName>
    </submittedName>
</protein>
<dbReference type="GO" id="GO:0003899">
    <property type="term" value="F:DNA-directed RNA polymerase activity"/>
    <property type="evidence" value="ECO:0007669"/>
    <property type="project" value="InterPro"/>
</dbReference>
<dbReference type="PANTHER" id="PTHR11800:SF2">
    <property type="entry name" value="DNA-DIRECTED RNA POLYMERASE II SUBUNIT RPB3"/>
    <property type="match status" value="1"/>
</dbReference>
<dbReference type="InterPro" id="IPR036603">
    <property type="entry name" value="RBP11-like"/>
</dbReference>
<feature type="region of interest" description="Disordered" evidence="5">
    <location>
        <begin position="1"/>
        <end position="22"/>
    </location>
</feature>
<name>A0A0M0JRH2_9EUKA</name>
<comment type="similarity">
    <text evidence="4">Belongs to the archaeal Rpo3/eukaryotic RPB3 RNA polymerase subunit family.</text>
</comment>
<dbReference type="Gene3D" id="2.170.120.12">
    <property type="entry name" value="DNA-directed RNA polymerase, insert domain"/>
    <property type="match status" value="1"/>
</dbReference>
<evidence type="ECO:0000313" key="8">
    <source>
        <dbReference type="Proteomes" id="UP000037460"/>
    </source>
</evidence>
<keyword evidence="2" id="KW-0677">Repeat</keyword>
<dbReference type="InterPro" id="IPR003409">
    <property type="entry name" value="MORN"/>
</dbReference>
<accession>A0A0M0JRH2</accession>
<dbReference type="SUPFAM" id="SSF55257">
    <property type="entry name" value="RBP11-like subunits of RNA polymerase"/>
    <property type="match status" value="1"/>
</dbReference>
<dbReference type="Gene3D" id="2.20.110.10">
    <property type="entry name" value="Histone H3 K4-specific methyltransferase SET7/9 N-terminal domain"/>
    <property type="match status" value="2"/>
</dbReference>
<dbReference type="InterPro" id="IPR011262">
    <property type="entry name" value="DNA-dir_RNA_pol_insert"/>
</dbReference>
<reference evidence="8" key="1">
    <citation type="journal article" date="2015" name="PLoS Genet.">
        <title>Genome Sequence and Transcriptome Analyses of Chrysochromulina tobin: Metabolic Tools for Enhanced Algal Fitness in the Prominent Order Prymnesiales (Haptophyceae).</title>
        <authorList>
            <person name="Hovde B.T."/>
            <person name="Deodato C.R."/>
            <person name="Hunsperger H.M."/>
            <person name="Ryken S.A."/>
            <person name="Yost W."/>
            <person name="Jha R.K."/>
            <person name="Patterson J."/>
            <person name="Monnat R.J. Jr."/>
            <person name="Barlow S.B."/>
            <person name="Starkenburg S.R."/>
            <person name="Cattolico R.A."/>
        </authorList>
    </citation>
    <scope>NUCLEOTIDE SEQUENCE</scope>
    <source>
        <strain evidence="8">CCMP291</strain>
    </source>
</reference>
<keyword evidence="3" id="KW-0804">Transcription</keyword>
<dbReference type="HAMAP" id="MF_00320">
    <property type="entry name" value="RNApol_arch_Rpo3"/>
    <property type="match status" value="1"/>
</dbReference>
<organism evidence="7 8">
    <name type="scientific">Chrysochromulina tobinii</name>
    <dbReference type="NCBI Taxonomy" id="1460289"/>
    <lineage>
        <taxon>Eukaryota</taxon>
        <taxon>Haptista</taxon>
        <taxon>Haptophyta</taxon>
        <taxon>Prymnesiophyceae</taxon>
        <taxon>Prymnesiales</taxon>
        <taxon>Chrysochromulinaceae</taxon>
        <taxon>Chrysochromulina</taxon>
    </lineage>
</organism>
<dbReference type="InterPro" id="IPR011263">
    <property type="entry name" value="DNA-dir_RNA_pol_RpoA/D/Rpb3"/>
</dbReference>
<dbReference type="InterPro" id="IPR050518">
    <property type="entry name" value="Rpo3/RPB3_RNA_Pol_subunit"/>
</dbReference>
<evidence type="ECO:0000313" key="7">
    <source>
        <dbReference type="EMBL" id="KOO29199.1"/>
    </source>
</evidence>
<dbReference type="GO" id="GO:0006366">
    <property type="term" value="P:transcription by RNA polymerase II"/>
    <property type="evidence" value="ECO:0007669"/>
    <property type="project" value="TreeGrafter"/>
</dbReference>
<dbReference type="SMART" id="SM00698">
    <property type="entry name" value="MORN"/>
    <property type="match status" value="3"/>
</dbReference>
<evidence type="ECO:0000256" key="4">
    <source>
        <dbReference type="ARBA" id="ARBA00025804"/>
    </source>
</evidence>
<dbReference type="Pfam" id="PF01193">
    <property type="entry name" value="RNA_pol_L"/>
    <property type="match status" value="1"/>
</dbReference>
<gene>
    <name evidence="7" type="ORF">Ctob_011130</name>
</gene>
<evidence type="ECO:0000256" key="5">
    <source>
        <dbReference type="SAM" id="MobiDB-lite"/>
    </source>
</evidence>
<proteinExistence type="inferred from homology"/>
<dbReference type="SMART" id="SM00662">
    <property type="entry name" value="RPOLD"/>
    <property type="match status" value="1"/>
</dbReference>
<dbReference type="CDD" id="cd07031">
    <property type="entry name" value="RNAP_II_RPB3"/>
    <property type="match status" value="1"/>
</dbReference>
<dbReference type="Gene3D" id="3.30.1360.10">
    <property type="entry name" value="RNA polymerase, RBP11-like subunit"/>
    <property type="match status" value="1"/>
</dbReference>
<dbReference type="OrthoDB" id="270173at2759"/>
<comment type="caution">
    <text evidence="7">The sequence shown here is derived from an EMBL/GenBank/DDBJ whole genome shotgun (WGS) entry which is preliminary data.</text>
</comment>